<gene>
    <name evidence="2" type="ORF">JKP88DRAFT_287410</name>
</gene>
<reference evidence="2" key="1">
    <citation type="submission" date="2021-02" db="EMBL/GenBank/DDBJ databases">
        <title>First Annotated Genome of the Yellow-green Alga Tribonema minus.</title>
        <authorList>
            <person name="Mahan K.M."/>
        </authorList>
    </citation>
    <scope>NUCLEOTIDE SEQUENCE</scope>
    <source>
        <strain evidence="2">UTEX B ZZ1240</strain>
    </source>
</reference>
<evidence type="ECO:0000256" key="1">
    <source>
        <dbReference type="SAM" id="MobiDB-lite"/>
    </source>
</evidence>
<feature type="compositionally biased region" description="Polar residues" evidence="1">
    <location>
        <begin position="79"/>
        <end position="91"/>
    </location>
</feature>
<accession>A0A835Z733</accession>
<feature type="region of interest" description="Disordered" evidence="1">
    <location>
        <begin position="69"/>
        <end position="130"/>
    </location>
</feature>
<evidence type="ECO:0000313" key="3">
    <source>
        <dbReference type="Proteomes" id="UP000664859"/>
    </source>
</evidence>
<proteinExistence type="predicted"/>
<name>A0A835Z733_9STRA</name>
<keyword evidence="3" id="KW-1185">Reference proteome</keyword>
<dbReference type="AlphaFoldDB" id="A0A835Z733"/>
<organism evidence="2 3">
    <name type="scientific">Tribonema minus</name>
    <dbReference type="NCBI Taxonomy" id="303371"/>
    <lineage>
        <taxon>Eukaryota</taxon>
        <taxon>Sar</taxon>
        <taxon>Stramenopiles</taxon>
        <taxon>Ochrophyta</taxon>
        <taxon>PX clade</taxon>
        <taxon>Xanthophyceae</taxon>
        <taxon>Tribonematales</taxon>
        <taxon>Tribonemataceae</taxon>
        <taxon>Tribonema</taxon>
    </lineage>
</organism>
<sequence length="156" mass="16023">MPGIGQSSLAPLASGGNAHAAAVGEEVLAESAAHDTGGDDACSGDECSIQSMEIDTIIDGVSRELAENSCEADNDGNTRKNNSSYSSNSTFICRDSGEHGQGMCDDGSEADGGSDASSDAWDSNGDNDCKPARKSARIAWLEMQLVQQGQTAKACK</sequence>
<evidence type="ECO:0000313" key="2">
    <source>
        <dbReference type="EMBL" id="KAG5188421.1"/>
    </source>
</evidence>
<feature type="compositionally biased region" description="Low complexity" evidence="1">
    <location>
        <begin position="111"/>
        <end position="126"/>
    </location>
</feature>
<protein>
    <submittedName>
        <fullName evidence="2">Uncharacterized protein</fullName>
    </submittedName>
</protein>
<dbReference type="Proteomes" id="UP000664859">
    <property type="component" value="Unassembled WGS sequence"/>
</dbReference>
<comment type="caution">
    <text evidence="2">The sequence shown here is derived from an EMBL/GenBank/DDBJ whole genome shotgun (WGS) entry which is preliminary data.</text>
</comment>
<dbReference type="EMBL" id="JAFCMP010000069">
    <property type="protein sequence ID" value="KAG5188421.1"/>
    <property type="molecule type" value="Genomic_DNA"/>
</dbReference>